<keyword evidence="1" id="KW-0472">Membrane</keyword>
<dbReference type="RefSeq" id="WP_086302514.1">
    <property type="nucleotide sequence ID" value="NZ_CP144916.1"/>
</dbReference>
<evidence type="ECO:0000256" key="1">
    <source>
        <dbReference type="SAM" id="Phobius"/>
    </source>
</evidence>
<keyword evidence="1" id="KW-1133">Transmembrane helix</keyword>
<reference evidence="2 3" key="1">
    <citation type="journal article" date="2017" name="Genome Biol. Evol.">
        <title>Comparative Genomic Analysis Identifies a Campylobacter Clade Deficient in Selenium Metabolism.</title>
        <authorList>
            <person name="Miller W.G."/>
            <person name="Yee E."/>
            <person name="Lopes B.S."/>
            <person name="Chapman M.H."/>
            <person name="Huynh S."/>
            <person name="Bono J.L."/>
            <person name="Parker C.T."/>
            <person name="Strachan N.J.C."/>
            <person name="Forbes K.J."/>
        </authorList>
    </citation>
    <scope>NUCLEOTIDE SEQUENCE [LARGE SCALE GENOMIC DNA]</scope>
    <source>
        <strain evidence="2 3">RM9261</strain>
    </source>
</reference>
<dbReference type="Proteomes" id="UP001318120">
    <property type="component" value="Chromosome"/>
</dbReference>
<gene>
    <name evidence="2" type="ORF">CVIC9261_01980</name>
</gene>
<dbReference type="PROSITE" id="PS51257">
    <property type="entry name" value="PROKAR_LIPOPROTEIN"/>
    <property type="match status" value="1"/>
</dbReference>
<dbReference type="EMBL" id="CP144916">
    <property type="protein sequence ID" value="WWC42126.1"/>
    <property type="molecule type" value="Genomic_DNA"/>
</dbReference>
<name>A0ABZ2E8Q6_9BACT</name>
<keyword evidence="3" id="KW-1185">Reference proteome</keyword>
<dbReference type="GeneID" id="93112840"/>
<sequence length="415" mass="47292">MNKLIIKYIGMFFLFLILVLGCMGFIIYDKLMIEYEKHIKEVIMWNIDNSEIKDQGTNIAQWDNIGNEIERIKRLSSPTEMFKELSQGVKSEDFLQSEIAAADLKPLIDAGTRQLKRAVEIQNIVFDSQSFSDKVYGLVYTDKYKDRIGEGDVEDIGLNLGYALQRNMSDKEFSVYMRKEYSKATKDDIRVATEFYKDVSLIFNQEMNSKYNDISLKNYDSIMKAYNDHKEYFGKDSKTFKSLINPKDVFDRLKGSNGKERLFISSLLATLPTEDLVGMLKDKGTKGFNAIMELLDSRPENRNSFNSAITAANEVLGNMGSNIGPDIIKAVMLHNSMGLENLVAINPNIANLSVNDRVYRNILDDDGNVIGREDTGLLRNNYNPMMFVELAKLLKGLEDKRLLKNQGKNMINQGL</sequence>
<protein>
    <submittedName>
        <fullName evidence="2">Uncharacterized protein</fullName>
    </submittedName>
</protein>
<proteinExistence type="predicted"/>
<organism evidence="2 3">
    <name type="scientific">Campylobacter vicugnae</name>
    <dbReference type="NCBI Taxonomy" id="1660076"/>
    <lineage>
        <taxon>Bacteria</taxon>
        <taxon>Pseudomonadati</taxon>
        <taxon>Campylobacterota</taxon>
        <taxon>Epsilonproteobacteria</taxon>
        <taxon>Campylobacterales</taxon>
        <taxon>Campylobacteraceae</taxon>
        <taxon>Campylobacter</taxon>
    </lineage>
</organism>
<keyword evidence="1" id="KW-0812">Transmembrane</keyword>
<evidence type="ECO:0000313" key="2">
    <source>
        <dbReference type="EMBL" id="WWC42126.1"/>
    </source>
</evidence>
<feature type="transmembrane region" description="Helical" evidence="1">
    <location>
        <begin position="6"/>
        <end position="28"/>
    </location>
</feature>
<evidence type="ECO:0000313" key="3">
    <source>
        <dbReference type="Proteomes" id="UP001318120"/>
    </source>
</evidence>
<accession>A0ABZ2E8Q6</accession>